<dbReference type="Gene3D" id="3.40.630.30">
    <property type="match status" value="1"/>
</dbReference>
<dbReference type="SUPFAM" id="SSF55729">
    <property type="entry name" value="Acyl-CoA N-acyltransferases (Nat)"/>
    <property type="match status" value="1"/>
</dbReference>
<keyword evidence="2" id="KW-0012">Acyltransferase</keyword>
<accession>A0A127V9F5</accession>
<dbReference type="InterPro" id="IPR050832">
    <property type="entry name" value="Bact_Acetyltransf"/>
</dbReference>
<keyword evidence="5" id="KW-1185">Reference proteome</keyword>
<evidence type="ECO:0000313" key="5">
    <source>
        <dbReference type="Proteomes" id="UP000071561"/>
    </source>
</evidence>
<proteinExistence type="predicted"/>
<name>A0A127V9F5_9SPHI</name>
<evidence type="ECO:0000256" key="1">
    <source>
        <dbReference type="ARBA" id="ARBA00022679"/>
    </source>
</evidence>
<dbReference type="Proteomes" id="UP000071561">
    <property type="component" value="Chromosome"/>
</dbReference>
<sequence>MEQIEIISASLEDFKTIQLIGRQTFLETFADNNTEADMAKYLEESFNSQQIKAELANPDSMFFIAWENKNPIGYLKVNSGKAQTELHDSNAIEIERIYVKRTHHGKMVGQLLYNKALEMAIHQNKAYLWLGVWEQNPRAIRFYEKNGFVAFDKHIFKMGNDEQTDIMMKKILTPAS</sequence>
<dbReference type="Pfam" id="PF00583">
    <property type="entry name" value="Acetyltransf_1"/>
    <property type="match status" value="1"/>
</dbReference>
<dbReference type="PROSITE" id="PS51186">
    <property type="entry name" value="GNAT"/>
    <property type="match status" value="1"/>
</dbReference>
<protein>
    <submittedName>
        <fullName evidence="4">GNAT family acetyltransferase</fullName>
    </submittedName>
</protein>
<dbReference type="GO" id="GO:0016747">
    <property type="term" value="F:acyltransferase activity, transferring groups other than amino-acyl groups"/>
    <property type="evidence" value="ECO:0007669"/>
    <property type="project" value="InterPro"/>
</dbReference>
<evidence type="ECO:0000256" key="2">
    <source>
        <dbReference type="ARBA" id="ARBA00023315"/>
    </source>
</evidence>
<dbReference type="PATRIC" id="fig|188932.3.peg.1079"/>
<evidence type="ECO:0000313" key="4">
    <source>
        <dbReference type="EMBL" id="AMP97976.1"/>
    </source>
</evidence>
<dbReference type="RefSeq" id="WP_068397451.1">
    <property type="nucleotide sequence ID" value="NZ_CP014504.1"/>
</dbReference>
<keyword evidence="1 4" id="KW-0808">Transferase</keyword>
<dbReference type="OrthoDB" id="7205533at2"/>
<reference evidence="4 5" key="1">
    <citation type="submission" date="2016-03" db="EMBL/GenBank/DDBJ databases">
        <title>Complete genome sequence of Pedobacter cryoconitis PAMC 27485.</title>
        <authorList>
            <person name="Lee J."/>
            <person name="Kim O.-S."/>
        </authorList>
    </citation>
    <scope>NUCLEOTIDE SEQUENCE [LARGE SCALE GENOMIC DNA]</scope>
    <source>
        <strain evidence="4 5">PAMC 27485</strain>
    </source>
</reference>
<dbReference type="InterPro" id="IPR000182">
    <property type="entry name" value="GNAT_dom"/>
</dbReference>
<dbReference type="EMBL" id="CP014504">
    <property type="protein sequence ID" value="AMP97976.1"/>
    <property type="molecule type" value="Genomic_DNA"/>
</dbReference>
<evidence type="ECO:0000259" key="3">
    <source>
        <dbReference type="PROSITE" id="PS51186"/>
    </source>
</evidence>
<organism evidence="4 5">
    <name type="scientific">Pedobacter cryoconitis</name>
    <dbReference type="NCBI Taxonomy" id="188932"/>
    <lineage>
        <taxon>Bacteria</taxon>
        <taxon>Pseudomonadati</taxon>
        <taxon>Bacteroidota</taxon>
        <taxon>Sphingobacteriia</taxon>
        <taxon>Sphingobacteriales</taxon>
        <taxon>Sphingobacteriaceae</taxon>
        <taxon>Pedobacter</taxon>
    </lineage>
</organism>
<dbReference type="AlphaFoldDB" id="A0A127V9F5"/>
<dbReference type="KEGG" id="pcm:AY601_1045"/>
<feature type="domain" description="N-acetyltransferase" evidence="3">
    <location>
        <begin position="4"/>
        <end position="173"/>
    </location>
</feature>
<dbReference type="PANTHER" id="PTHR43877:SF2">
    <property type="entry name" value="AMINOALKYLPHOSPHONATE N-ACETYLTRANSFERASE-RELATED"/>
    <property type="match status" value="1"/>
</dbReference>
<dbReference type="CDD" id="cd04301">
    <property type="entry name" value="NAT_SF"/>
    <property type="match status" value="1"/>
</dbReference>
<gene>
    <name evidence="4" type="ORF">AY601_1045</name>
</gene>
<dbReference type="InterPro" id="IPR016181">
    <property type="entry name" value="Acyl_CoA_acyltransferase"/>
</dbReference>
<dbReference type="PANTHER" id="PTHR43877">
    <property type="entry name" value="AMINOALKYLPHOSPHONATE N-ACETYLTRANSFERASE-RELATED-RELATED"/>
    <property type="match status" value="1"/>
</dbReference>